<reference evidence="3" key="1">
    <citation type="submission" date="2020-06" db="EMBL/GenBank/DDBJ databases">
        <authorList>
            <person name="Li T."/>
            <person name="Hu X."/>
            <person name="Zhang T."/>
            <person name="Song X."/>
            <person name="Zhang H."/>
            <person name="Dai N."/>
            <person name="Sheng W."/>
            <person name="Hou X."/>
            <person name="Wei L."/>
        </authorList>
    </citation>
    <scope>NUCLEOTIDE SEQUENCE</scope>
    <source>
        <strain evidence="3">G02</strain>
        <tissue evidence="3">Leaf</tissue>
    </source>
</reference>
<keyword evidence="1" id="KW-0812">Transmembrane</keyword>
<dbReference type="InterPro" id="IPR013103">
    <property type="entry name" value="RVT_2"/>
</dbReference>
<gene>
    <name evidence="3" type="ORF">Sradi_5842500</name>
</gene>
<dbReference type="EMBL" id="JACGWJ010000027">
    <property type="protein sequence ID" value="KAL0309002.1"/>
    <property type="molecule type" value="Genomic_DNA"/>
</dbReference>
<sequence>LIANGYTQRSGVNFEETYSPIAIAMSIRIMLVIVEWYNYEICQMDMKMVFLNGFVEEEIYVD</sequence>
<keyword evidence="1" id="KW-1133">Transmembrane helix</keyword>
<proteinExistence type="predicted"/>
<name>A0AAW2KPX6_SESRA</name>
<dbReference type="AlphaFoldDB" id="A0AAW2KPX6"/>
<feature type="domain" description="Reverse transcriptase Ty1/copia-type" evidence="2">
    <location>
        <begin position="1"/>
        <end position="61"/>
    </location>
</feature>
<protein>
    <recommendedName>
        <fullName evidence="2">Reverse transcriptase Ty1/copia-type domain-containing protein</fullName>
    </recommendedName>
</protein>
<feature type="transmembrane region" description="Helical" evidence="1">
    <location>
        <begin position="20"/>
        <end position="39"/>
    </location>
</feature>
<comment type="caution">
    <text evidence="3">The sequence shown here is derived from an EMBL/GenBank/DDBJ whole genome shotgun (WGS) entry which is preliminary data.</text>
</comment>
<dbReference type="Pfam" id="PF07727">
    <property type="entry name" value="RVT_2"/>
    <property type="match status" value="1"/>
</dbReference>
<evidence type="ECO:0000313" key="3">
    <source>
        <dbReference type="EMBL" id="KAL0309002.1"/>
    </source>
</evidence>
<feature type="non-terminal residue" evidence="3">
    <location>
        <position position="1"/>
    </location>
</feature>
<accession>A0AAW2KPX6</accession>
<organism evidence="3">
    <name type="scientific">Sesamum radiatum</name>
    <name type="common">Black benniseed</name>
    <dbReference type="NCBI Taxonomy" id="300843"/>
    <lineage>
        <taxon>Eukaryota</taxon>
        <taxon>Viridiplantae</taxon>
        <taxon>Streptophyta</taxon>
        <taxon>Embryophyta</taxon>
        <taxon>Tracheophyta</taxon>
        <taxon>Spermatophyta</taxon>
        <taxon>Magnoliopsida</taxon>
        <taxon>eudicotyledons</taxon>
        <taxon>Gunneridae</taxon>
        <taxon>Pentapetalae</taxon>
        <taxon>asterids</taxon>
        <taxon>lamiids</taxon>
        <taxon>Lamiales</taxon>
        <taxon>Pedaliaceae</taxon>
        <taxon>Sesamum</taxon>
    </lineage>
</organism>
<evidence type="ECO:0000256" key="1">
    <source>
        <dbReference type="SAM" id="Phobius"/>
    </source>
</evidence>
<keyword evidence="1" id="KW-0472">Membrane</keyword>
<evidence type="ECO:0000259" key="2">
    <source>
        <dbReference type="Pfam" id="PF07727"/>
    </source>
</evidence>
<reference evidence="3" key="2">
    <citation type="journal article" date="2024" name="Plant">
        <title>Genomic evolution and insights into agronomic trait innovations of Sesamum species.</title>
        <authorList>
            <person name="Miao H."/>
            <person name="Wang L."/>
            <person name="Qu L."/>
            <person name="Liu H."/>
            <person name="Sun Y."/>
            <person name="Le M."/>
            <person name="Wang Q."/>
            <person name="Wei S."/>
            <person name="Zheng Y."/>
            <person name="Lin W."/>
            <person name="Duan Y."/>
            <person name="Cao H."/>
            <person name="Xiong S."/>
            <person name="Wang X."/>
            <person name="Wei L."/>
            <person name="Li C."/>
            <person name="Ma Q."/>
            <person name="Ju M."/>
            <person name="Zhao R."/>
            <person name="Li G."/>
            <person name="Mu C."/>
            <person name="Tian Q."/>
            <person name="Mei H."/>
            <person name="Zhang T."/>
            <person name="Gao T."/>
            <person name="Zhang H."/>
        </authorList>
    </citation>
    <scope>NUCLEOTIDE SEQUENCE</scope>
    <source>
        <strain evidence="3">G02</strain>
    </source>
</reference>